<proteinExistence type="predicted"/>
<organism evidence="2">
    <name type="scientific">Zea mays</name>
    <name type="common">Maize</name>
    <dbReference type="NCBI Taxonomy" id="4577"/>
    <lineage>
        <taxon>Eukaryota</taxon>
        <taxon>Viridiplantae</taxon>
        <taxon>Streptophyta</taxon>
        <taxon>Embryophyta</taxon>
        <taxon>Tracheophyta</taxon>
        <taxon>Spermatophyta</taxon>
        <taxon>Magnoliopsida</taxon>
        <taxon>Liliopsida</taxon>
        <taxon>Poales</taxon>
        <taxon>Poaceae</taxon>
        <taxon>PACMAD clade</taxon>
        <taxon>Panicoideae</taxon>
        <taxon>Andropogonodae</taxon>
        <taxon>Andropogoneae</taxon>
        <taxon>Tripsacinae</taxon>
        <taxon>Zea</taxon>
    </lineage>
</organism>
<sequence>MLSADQRSAQHQQPAARRPSSANQQPEAALHAFGNICGVGRQEDQMKLDSEAEENLKRLVYTTAANSPKLTPSALLLSVLQQDPDVRIAGYRVITGLVIREWCLREVCLNSEIIRFVTDPTMETTKLGK</sequence>
<feature type="compositionally biased region" description="Polar residues" evidence="1">
    <location>
        <begin position="1"/>
        <end position="13"/>
    </location>
</feature>
<evidence type="ECO:0000256" key="1">
    <source>
        <dbReference type="SAM" id="MobiDB-lite"/>
    </source>
</evidence>
<dbReference type="AlphaFoldDB" id="A0A1D6MC48"/>
<dbReference type="PANTHER" id="PTHR13554">
    <property type="entry name" value="26S PROTEASOME NON-ATPASE REGULATORY SUBUNIT 5-RELATED"/>
    <property type="match status" value="1"/>
</dbReference>
<name>A0A1D6MC48_MAIZE</name>
<feature type="region of interest" description="Disordered" evidence="1">
    <location>
        <begin position="1"/>
        <end position="26"/>
    </location>
</feature>
<evidence type="ECO:0000313" key="2">
    <source>
        <dbReference type="EMBL" id="AQK88324.1"/>
    </source>
</evidence>
<dbReference type="GO" id="GO:0043248">
    <property type="term" value="P:proteasome assembly"/>
    <property type="evidence" value="ECO:0007669"/>
    <property type="project" value="InterPro"/>
</dbReference>
<accession>A0A1D6MC48</accession>
<reference evidence="2" key="1">
    <citation type="submission" date="2015-12" db="EMBL/GenBank/DDBJ databases">
        <title>Update maize B73 reference genome by single molecule sequencing technologies.</title>
        <authorList>
            <consortium name="Maize Genome Sequencing Project"/>
            <person name="Ware D."/>
        </authorList>
    </citation>
    <scope>NUCLEOTIDE SEQUENCE</scope>
    <source>
        <tissue evidence="2">Seedling</tissue>
    </source>
</reference>
<dbReference type="ExpressionAtlas" id="A0A1D6MC48">
    <property type="expression patterns" value="baseline and differential"/>
</dbReference>
<dbReference type="InterPro" id="IPR019538">
    <property type="entry name" value="PSMD5"/>
</dbReference>
<gene>
    <name evidence="2" type="ORF">ZEAMMB73_Zm00001d038970</name>
</gene>
<dbReference type="PANTHER" id="PTHR13554:SF10">
    <property type="entry name" value="26S PROTEASOME NON-ATPASE REGULATORY SUBUNIT 5"/>
    <property type="match status" value="1"/>
</dbReference>
<dbReference type="EMBL" id="CM000782">
    <property type="protein sequence ID" value="AQK88324.1"/>
    <property type="molecule type" value="Genomic_DNA"/>
</dbReference>
<protein>
    <submittedName>
        <fullName evidence="2">ARM repeat superfamily protein</fullName>
    </submittedName>
</protein>